<protein>
    <submittedName>
        <fullName evidence="1">Uncharacterized protein</fullName>
    </submittedName>
</protein>
<proteinExistence type="predicted"/>
<reference evidence="2" key="1">
    <citation type="journal article" date="2017" name="Nat. Commun.">
        <title>The asparagus genome sheds light on the origin and evolution of a young Y chromosome.</title>
        <authorList>
            <person name="Harkess A."/>
            <person name="Zhou J."/>
            <person name="Xu C."/>
            <person name="Bowers J.E."/>
            <person name="Van der Hulst R."/>
            <person name="Ayyampalayam S."/>
            <person name="Mercati F."/>
            <person name="Riccardi P."/>
            <person name="McKain M.R."/>
            <person name="Kakrana A."/>
            <person name="Tang H."/>
            <person name="Ray J."/>
            <person name="Groenendijk J."/>
            <person name="Arikit S."/>
            <person name="Mathioni S.M."/>
            <person name="Nakano M."/>
            <person name="Shan H."/>
            <person name="Telgmann-Rauber A."/>
            <person name="Kanno A."/>
            <person name="Yue Z."/>
            <person name="Chen H."/>
            <person name="Li W."/>
            <person name="Chen Y."/>
            <person name="Xu X."/>
            <person name="Zhang Y."/>
            <person name="Luo S."/>
            <person name="Chen H."/>
            <person name="Gao J."/>
            <person name="Mao Z."/>
            <person name="Pires J.C."/>
            <person name="Luo M."/>
            <person name="Kudrna D."/>
            <person name="Wing R.A."/>
            <person name="Meyers B.C."/>
            <person name="Yi K."/>
            <person name="Kong H."/>
            <person name="Lavrijsen P."/>
            <person name="Sunseri F."/>
            <person name="Falavigna A."/>
            <person name="Ye Y."/>
            <person name="Leebens-Mack J.H."/>
            <person name="Chen G."/>
        </authorList>
    </citation>
    <scope>NUCLEOTIDE SEQUENCE [LARGE SCALE GENOMIC DNA]</scope>
    <source>
        <strain evidence="2">cv. DH0086</strain>
    </source>
</reference>
<dbReference type="Gramene" id="ONK64401">
    <property type="protein sequence ID" value="ONK64401"/>
    <property type="gene ID" value="A4U43_C07F25470"/>
</dbReference>
<gene>
    <name evidence="1" type="ORF">A4U43_C07F25470</name>
</gene>
<dbReference type="AlphaFoldDB" id="A0A5P1EI88"/>
<evidence type="ECO:0000313" key="2">
    <source>
        <dbReference type="Proteomes" id="UP000243459"/>
    </source>
</evidence>
<accession>A0A5P1EI88</accession>
<name>A0A5P1EI88_ASPOF</name>
<sequence length="104" mass="11931">MPSVYAPGFRRPGYRNDLFANLGILIILPPFTLKAQSQESVLTPASQLPPRPSTAVRHHRIHLNRNLHPRNRATATRLRRLRKEAPTITTRRRLLRKEAPATIK</sequence>
<evidence type="ECO:0000313" key="1">
    <source>
        <dbReference type="EMBL" id="ONK64401.1"/>
    </source>
</evidence>
<keyword evidence="2" id="KW-1185">Reference proteome</keyword>
<dbReference type="Proteomes" id="UP000243459">
    <property type="component" value="Chromosome 7"/>
</dbReference>
<organism evidence="1 2">
    <name type="scientific">Asparagus officinalis</name>
    <name type="common">Garden asparagus</name>
    <dbReference type="NCBI Taxonomy" id="4686"/>
    <lineage>
        <taxon>Eukaryota</taxon>
        <taxon>Viridiplantae</taxon>
        <taxon>Streptophyta</taxon>
        <taxon>Embryophyta</taxon>
        <taxon>Tracheophyta</taxon>
        <taxon>Spermatophyta</taxon>
        <taxon>Magnoliopsida</taxon>
        <taxon>Liliopsida</taxon>
        <taxon>Asparagales</taxon>
        <taxon>Asparagaceae</taxon>
        <taxon>Asparagoideae</taxon>
        <taxon>Asparagus</taxon>
    </lineage>
</organism>
<dbReference type="EMBL" id="CM007387">
    <property type="protein sequence ID" value="ONK64401.1"/>
    <property type="molecule type" value="Genomic_DNA"/>
</dbReference>